<dbReference type="RefSeq" id="YP_009009867.1">
    <property type="nucleotide sequence ID" value="NC_023607.1"/>
</dbReference>
<protein>
    <recommendedName>
        <fullName evidence="4">Minor tail protein</fullName>
    </recommendedName>
</protein>
<evidence type="ECO:0000313" key="2">
    <source>
        <dbReference type="EMBL" id="AHJ86397.1"/>
    </source>
</evidence>
<keyword evidence="3" id="KW-1185">Reference proteome</keyword>
<dbReference type="EMBL" id="KJ192196">
    <property type="protein sequence ID" value="AHJ86397.1"/>
    <property type="molecule type" value="Genomic_DNA"/>
</dbReference>
<accession>W8ECJ3</accession>
<evidence type="ECO:0000256" key="1">
    <source>
        <dbReference type="SAM" id="Phobius"/>
    </source>
</evidence>
<name>W8ECJ3_9CAUD</name>
<sequence length="108" mass="12256">MTPFNPDSWMDVLALGMISLFTLLGVIAPVMLTRSNKEQSKELGVIKEHVANSHTTNLRDDIDELSRMVREGFAETRRDIGGLREELRTERIERIEGDKLRVVYNVGG</sequence>
<keyword evidence="1" id="KW-0812">Transmembrane</keyword>
<dbReference type="OrthoDB" id="26251at10239"/>
<evidence type="ECO:0008006" key="4">
    <source>
        <dbReference type="Google" id="ProtNLM"/>
    </source>
</evidence>
<dbReference type="KEGG" id="vg:18506269"/>
<keyword evidence="1" id="KW-0472">Membrane</keyword>
<evidence type="ECO:0000313" key="3">
    <source>
        <dbReference type="Proteomes" id="UP000201360"/>
    </source>
</evidence>
<proteinExistence type="predicted"/>
<feature type="transmembrane region" description="Helical" evidence="1">
    <location>
        <begin position="12"/>
        <end position="32"/>
    </location>
</feature>
<reference evidence="2 3" key="1">
    <citation type="journal article" date="2014" name="Genome Announc.">
        <title>Complete genome sequences of nine mycobacteriophages.</title>
        <authorList>
            <person name="Franceschelli J.J."/>
            <person name="Suarez C.A."/>
            <person name="Teran L."/>
            <person name="Raya R.R."/>
            <person name="Morbidoni H.R."/>
        </authorList>
    </citation>
    <scope>NUCLEOTIDE SEQUENCE [LARGE SCALE GENOMIC DNA]</scope>
</reference>
<keyword evidence="1" id="KW-1133">Transmembrane helix</keyword>
<gene>
    <name evidence="2" type="ORF">40AC_33</name>
</gene>
<organism evidence="2 3">
    <name type="scientific">Mycobacterium phage 40AC</name>
    <dbReference type="NCBI Taxonomy" id="1458717"/>
    <lineage>
        <taxon>Viruses</taxon>
        <taxon>Duplodnaviria</taxon>
        <taxon>Heunggongvirae</taxon>
        <taxon>Uroviricota</taxon>
        <taxon>Caudoviricetes</taxon>
        <taxon>Santafevirus</taxon>
        <taxon>Santafevirus sf40AC</taxon>
    </lineage>
</organism>
<dbReference type="Pfam" id="PF10874">
    <property type="entry name" value="DUF2746"/>
    <property type="match status" value="1"/>
</dbReference>
<dbReference type="InterPro" id="IPR022704">
    <property type="entry name" value="DUF2746"/>
</dbReference>
<dbReference type="Proteomes" id="UP000201360">
    <property type="component" value="Segment"/>
</dbReference>